<keyword evidence="4" id="KW-1185">Reference proteome</keyword>
<dbReference type="PANTHER" id="PTHR11552">
    <property type="entry name" value="GLUCOSE-METHANOL-CHOLINE GMC OXIDOREDUCTASE"/>
    <property type="match status" value="1"/>
</dbReference>
<comment type="caution">
    <text evidence="3">The sequence shown here is derived from an EMBL/GenBank/DDBJ whole genome shotgun (WGS) entry which is preliminary data.</text>
</comment>
<proteinExistence type="inferred from homology"/>
<dbReference type="Gene3D" id="3.50.50.60">
    <property type="entry name" value="FAD/NAD(P)-binding domain"/>
    <property type="match status" value="1"/>
</dbReference>
<organism evidence="3 4">
    <name type="scientific">Venturia nashicola</name>
    <dbReference type="NCBI Taxonomy" id="86259"/>
    <lineage>
        <taxon>Eukaryota</taxon>
        <taxon>Fungi</taxon>
        <taxon>Dikarya</taxon>
        <taxon>Ascomycota</taxon>
        <taxon>Pezizomycotina</taxon>
        <taxon>Dothideomycetes</taxon>
        <taxon>Pleosporomycetidae</taxon>
        <taxon>Venturiales</taxon>
        <taxon>Venturiaceae</taxon>
        <taxon>Venturia</taxon>
    </lineage>
</organism>
<dbReference type="Proteomes" id="UP000298493">
    <property type="component" value="Unassembled WGS sequence"/>
</dbReference>
<gene>
    <name evidence="3" type="ORF">E6O75_ATG04159</name>
</gene>
<evidence type="ECO:0000313" key="4">
    <source>
        <dbReference type="Proteomes" id="UP000298493"/>
    </source>
</evidence>
<dbReference type="InterPro" id="IPR007867">
    <property type="entry name" value="GMC_OxRtase_C"/>
</dbReference>
<comment type="similarity">
    <text evidence="1">Belongs to the GMC oxidoreductase family.</text>
</comment>
<dbReference type="InterPro" id="IPR036188">
    <property type="entry name" value="FAD/NAD-bd_sf"/>
</dbReference>
<dbReference type="PANTHER" id="PTHR11552:SF138">
    <property type="entry name" value="DEHYDROGENASE PKFF-RELATED"/>
    <property type="match status" value="1"/>
</dbReference>
<accession>A0A4Z1PQP5</accession>
<dbReference type="Pfam" id="PF05199">
    <property type="entry name" value="GMC_oxred_C"/>
    <property type="match status" value="1"/>
</dbReference>
<dbReference type="GO" id="GO:0050660">
    <property type="term" value="F:flavin adenine dinucleotide binding"/>
    <property type="evidence" value="ECO:0007669"/>
    <property type="project" value="InterPro"/>
</dbReference>
<reference evidence="3 4" key="1">
    <citation type="submission" date="2019-04" db="EMBL/GenBank/DDBJ databases">
        <title>High contiguity whole genome sequence and gene annotation resource for two Venturia nashicola isolates.</title>
        <authorList>
            <person name="Prokchorchik M."/>
            <person name="Won K."/>
            <person name="Lee Y."/>
            <person name="Choi E.D."/>
            <person name="Segonzac C."/>
            <person name="Sohn K.H."/>
        </authorList>
    </citation>
    <scope>NUCLEOTIDE SEQUENCE [LARGE SCALE GENOMIC DNA]</scope>
    <source>
        <strain evidence="3 4">PRI2</strain>
    </source>
</reference>
<evidence type="ECO:0000313" key="3">
    <source>
        <dbReference type="EMBL" id="TID24954.1"/>
    </source>
</evidence>
<evidence type="ECO:0000259" key="2">
    <source>
        <dbReference type="Pfam" id="PF05199"/>
    </source>
</evidence>
<dbReference type="EMBL" id="SNSC02000004">
    <property type="protein sequence ID" value="TID24954.1"/>
    <property type="molecule type" value="Genomic_DNA"/>
</dbReference>
<feature type="domain" description="Glucose-methanol-choline oxidoreductase C-terminal" evidence="2">
    <location>
        <begin position="62"/>
        <end position="114"/>
    </location>
</feature>
<dbReference type="STRING" id="86259.A0A4Z1PQP5"/>
<dbReference type="AlphaFoldDB" id="A0A4Z1PQP5"/>
<dbReference type="GO" id="GO:0016614">
    <property type="term" value="F:oxidoreductase activity, acting on CH-OH group of donors"/>
    <property type="evidence" value="ECO:0007669"/>
    <property type="project" value="InterPro"/>
</dbReference>
<name>A0A4Z1PQP5_9PEZI</name>
<dbReference type="SUPFAM" id="SSF51905">
    <property type="entry name" value="FAD/NAD(P)-binding domain"/>
    <property type="match status" value="1"/>
</dbReference>
<sequence length="125" mass="13328">MSGRAKNGTVLYHPSAFDLTGRPLQIGWPNYADPFLTWAQDGMAAAGIPISTLNFNSGSKQWMTAATCKLGEANDALAVVDSNARVFGVEGLRVVDAFLFLTPGHPQSGVYMLAEKIADNVLKGK</sequence>
<protein>
    <submittedName>
        <fullName evidence="3">GMC oxidoreductase</fullName>
    </submittedName>
</protein>
<dbReference type="GO" id="GO:0044550">
    <property type="term" value="P:secondary metabolite biosynthetic process"/>
    <property type="evidence" value="ECO:0007669"/>
    <property type="project" value="TreeGrafter"/>
</dbReference>
<dbReference type="InterPro" id="IPR012132">
    <property type="entry name" value="GMC_OxRdtase"/>
</dbReference>
<evidence type="ECO:0000256" key="1">
    <source>
        <dbReference type="ARBA" id="ARBA00010790"/>
    </source>
</evidence>